<feature type="signal peptide" evidence="2">
    <location>
        <begin position="1"/>
        <end position="23"/>
    </location>
</feature>
<feature type="transmembrane region" description="Helical" evidence="1">
    <location>
        <begin position="131"/>
        <end position="154"/>
    </location>
</feature>
<protein>
    <submittedName>
        <fullName evidence="3">Uncharacterized protein</fullName>
    </submittedName>
</protein>
<feature type="chain" id="PRO_5041955133" evidence="2">
    <location>
        <begin position="24"/>
        <end position="357"/>
    </location>
</feature>
<sequence>MPITREAIVHLTISLLFFAQGVCVVCLTPDGRISFTVNHASYSDDGTRVSFEKREVCEFNVVSLVYVFLMTSAAQHAAQTNVAFFCPTLLRSYQEDFGVNWTRWSDYVLTAPVMIVVVGVTNAIFDVFVLVSLFGSVALTIILGVISDVCVTLVRASSTKKSSETWASECETRSAIGTLLTLMWFAAISGAIFYAQNERVPTYATTTIYLVMTYFAFALWLTPNGMRRADTIVSLSRPDARACARVCFFLAIVPCLYAWAVIFVTFAYALHSSEGRPPDFVYAINIVLLVLYLGPFPYVHYASLSEKENLQTNAGELKRRCETAHAALGLVSKSALAWMVYWGLRRMQDDVAVINDR</sequence>
<comment type="caution">
    <text evidence="3">The sequence shown here is derived from an EMBL/GenBank/DDBJ whole genome shotgun (WGS) entry which is preliminary data.</text>
</comment>
<feature type="transmembrane region" description="Helical" evidence="1">
    <location>
        <begin position="64"/>
        <end position="86"/>
    </location>
</feature>
<name>A0AAE0H2C9_9CHLO</name>
<organism evidence="3 4">
    <name type="scientific">Cymbomonas tetramitiformis</name>
    <dbReference type="NCBI Taxonomy" id="36881"/>
    <lineage>
        <taxon>Eukaryota</taxon>
        <taxon>Viridiplantae</taxon>
        <taxon>Chlorophyta</taxon>
        <taxon>Pyramimonadophyceae</taxon>
        <taxon>Pyramimonadales</taxon>
        <taxon>Pyramimonadaceae</taxon>
        <taxon>Cymbomonas</taxon>
    </lineage>
</organism>
<dbReference type="InterPro" id="IPR041113">
    <property type="entry name" value="Heliorhodopsin"/>
</dbReference>
<feature type="transmembrane region" description="Helical" evidence="1">
    <location>
        <begin position="107"/>
        <end position="125"/>
    </location>
</feature>
<feature type="transmembrane region" description="Helical" evidence="1">
    <location>
        <begin position="280"/>
        <end position="302"/>
    </location>
</feature>
<accession>A0AAE0H2C9</accession>
<evidence type="ECO:0000256" key="1">
    <source>
        <dbReference type="SAM" id="Phobius"/>
    </source>
</evidence>
<dbReference type="AlphaFoldDB" id="A0AAE0H2C9"/>
<gene>
    <name evidence="3" type="ORF">CYMTET_3845</name>
</gene>
<keyword evidence="1" id="KW-0812">Transmembrane</keyword>
<keyword evidence="1" id="KW-1133">Transmembrane helix</keyword>
<keyword evidence="4" id="KW-1185">Reference proteome</keyword>
<evidence type="ECO:0000256" key="2">
    <source>
        <dbReference type="SAM" id="SignalP"/>
    </source>
</evidence>
<feature type="transmembrane region" description="Helical" evidence="1">
    <location>
        <begin position="200"/>
        <end position="221"/>
    </location>
</feature>
<dbReference type="EMBL" id="LGRX02000421">
    <property type="protein sequence ID" value="KAK3288627.1"/>
    <property type="molecule type" value="Genomic_DNA"/>
</dbReference>
<dbReference type="Proteomes" id="UP001190700">
    <property type="component" value="Unassembled WGS sequence"/>
</dbReference>
<dbReference type="Pfam" id="PF18761">
    <property type="entry name" value="Heliorhodopsin"/>
    <property type="match status" value="2"/>
</dbReference>
<feature type="transmembrane region" description="Helical" evidence="1">
    <location>
        <begin position="242"/>
        <end position="268"/>
    </location>
</feature>
<reference evidence="3 4" key="1">
    <citation type="journal article" date="2015" name="Genome Biol. Evol.">
        <title>Comparative Genomics of a Bacterivorous Green Alga Reveals Evolutionary Causalities and Consequences of Phago-Mixotrophic Mode of Nutrition.</title>
        <authorList>
            <person name="Burns J.A."/>
            <person name="Paasch A."/>
            <person name="Narechania A."/>
            <person name="Kim E."/>
        </authorList>
    </citation>
    <scope>NUCLEOTIDE SEQUENCE [LARGE SCALE GENOMIC DNA]</scope>
    <source>
        <strain evidence="3 4">PLY_AMNH</strain>
    </source>
</reference>
<evidence type="ECO:0000313" key="3">
    <source>
        <dbReference type="EMBL" id="KAK3288627.1"/>
    </source>
</evidence>
<keyword evidence="2" id="KW-0732">Signal</keyword>
<evidence type="ECO:0000313" key="4">
    <source>
        <dbReference type="Proteomes" id="UP001190700"/>
    </source>
</evidence>
<feature type="transmembrane region" description="Helical" evidence="1">
    <location>
        <begin position="175"/>
        <end position="194"/>
    </location>
</feature>
<proteinExistence type="predicted"/>
<keyword evidence="1" id="KW-0472">Membrane</keyword>